<dbReference type="InterPro" id="IPR009244">
    <property type="entry name" value="Mediatior_Med7"/>
</dbReference>
<name>A0A165BVH2_9APHY</name>
<dbReference type="Gene3D" id="6.10.140.200">
    <property type="match status" value="1"/>
</dbReference>
<dbReference type="SUPFAM" id="SSF140718">
    <property type="entry name" value="Mediator hinge subcomplex-like"/>
    <property type="match status" value="1"/>
</dbReference>
<evidence type="ECO:0000256" key="7">
    <source>
        <dbReference type="ARBA" id="ARBA00023242"/>
    </source>
</evidence>
<dbReference type="OrthoDB" id="10253553at2759"/>
<keyword evidence="7 8" id="KW-0539">Nucleus</keyword>
<reference evidence="10 11" key="1">
    <citation type="journal article" date="2016" name="Mol. Biol. Evol.">
        <title>Comparative Genomics of Early-Diverging Mushroom-Forming Fungi Provides Insights into the Origins of Lignocellulose Decay Capabilities.</title>
        <authorList>
            <person name="Nagy L.G."/>
            <person name="Riley R."/>
            <person name="Tritt A."/>
            <person name="Adam C."/>
            <person name="Daum C."/>
            <person name="Floudas D."/>
            <person name="Sun H."/>
            <person name="Yadav J.S."/>
            <person name="Pangilinan J."/>
            <person name="Larsson K.H."/>
            <person name="Matsuura K."/>
            <person name="Barry K."/>
            <person name="Labutti K."/>
            <person name="Kuo R."/>
            <person name="Ohm R.A."/>
            <person name="Bhattacharya S.S."/>
            <person name="Shirouzu T."/>
            <person name="Yoshinaga Y."/>
            <person name="Martin F.M."/>
            <person name="Grigoriev I.V."/>
            <person name="Hibbett D.S."/>
        </authorList>
    </citation>
    <scope>NUCLEOTIDE SEQUENCE [LARGE SCALE GENOMIC DNA]</scope>
    <source>
        <strain evidence="10 11">93-53</strain>
    </source>
</reference>
<comment type="similarity">
    <text evidence="2 8">Belongs to the Mediator complex subunit 7 family.</text>
</comment>
<dbReference type="InterPro" id="IPR037212">
    <property type="entry name" value="Med7/Med21-like"/>
</dbReference>
<dbReference type="InParanoid" id="A0A165BVH2"/>
<comment type="function">
    <text evidence="8">Component of the Mediator complex, a coactivator involved in the regulated transcription of nearly all RNA polymerase II-dependent genes. Mediator functions as a bridge to convey information from gene-specific regulatory proteins to the basal RNA polymerase II transcription machinery.</text>
</comment>
<dbReference type="PANTHER" id="PTHR21428:SF11">
    <property type="entry name" value="MEDIATOR OF RNA POLYMERASE II TRANSCRIPTION SUBUNIT 7"/>
    <property type="match status" value="1"/>
</dbReference>
<comment type="subcellular location">
    <subcellularLocation>
        <location evidence="1 8">Nucleus</location>
    </subcellularLocation>
</comment>
<dbReference type="PANTHER" id="PTHR21428">
    <property type="entry name" value="MEDIATOR OF RNA POLYMERASE II TRANSCRIPTION SUBUNIT 7"/>
    <property type="match status" value="1"/>
</dbReference>
<dbReference type="STRING" id="1314785.A0A165BVH2"/>
<feature type="region of interest" description="Disordered" evidence="9">
    <location>
        <begin position="188"/>
        <end position="220"/>
    </location>
</feature>
<evidence type="ECO:0000313" key="11">
    <source>
        <dbReference type="Proteomes" id="UP000076871"/>
    </source>
</evidence>
<organism evidence="10 11">
    <name type="scientific">Laetiporus sulphureus 93-53</name>
    <dbReference type="NCBI Taxonomy" id="1314785"/>
    <lineage>
        <taxon>Eukaryota</taxon>
        <taxon>Fungi</taxon>
        <taxon>Dikarya</taxon>
        <taxon>Basidiomycota</taxon>
        <taxon>Agaricomycotina</taxon>
        <taxon>Agaricomycetes</taxon>
        <taxon>Polyporales</taxon>
        <taxon>Laetiporus</taxon>
    </lineage>
</organism>
<dbReference type="GO" id="GO:0070847">
    <property type="term" value="C:core mediator complex"/>
    <property type="evidence" value="ECO:0007669"/>
    <property type="project" value="TreeGrafter"/>
</dbReference>
<evidence type="ECO:0000313" key="10">
    <source>
        <dbReference type="EMBL" id="KZT01728.1"/>
    </source>
</evidence>
<evidence type="ECO:0000256" key="4">
    <source>
        <dbReference type="ARBA" id="ARBA00023015"/>
    </source>
</evidence>
<evidence type="ECO:0000256" key="9">
    <source>
        <dbReference type="SAM" id="MobiDB-lite"/>
    </source>
</evidence>
<proteinExistence type="inferred from homology"/>
<dbReference type="GO" id="GO:0006357">
    <property type="term" value="P:regulation of transcription by RNA polymerase II"/>
    <property type="evidence" value="ECO:0007669"/>
    <property type="project" value="InterPro"/>
</dbReference>
<dbReference type="AlphaFoldDB" id="A0A165BVH2"/>
<keyword evidence="6 8" id="KW-0804">Transcription</keyword>
<evidence type="ECO:0000256" key="6">
    <source>
        <dbReference type="ARBA" id="ARBA00023163"/>
    </source>
</evidence>
<gene>
    <name evidence="10" type="ORF">LAESUDRAFT_730918</name>
</gene>
<dbReference type="InterPro" id="IPR044888">
    <property type="entry name" value="Mediatior_Med7_sf"/>
</dbReference>
<dbReference type="RefSeq" id="XP_040759468.1">
    <property type="nucleotide sequence ID" value="XM_040909927.1"/>
</dbReference>
<keyword evidence="11" id="KW-1185">Reference proteome</keyword>
<evidence type="ECO:0000256" key="3">
    <source>
        <dbReference type="ARBA" id="ARBA00020631"/>
    </source>
</evidence>
<evidence type="ECO:0000256" key="1">
    <source>
        <dbReference type="ARBA" id="ARBA00004123"/>
    </source>
</evidence>
<sequence length="220" mass="24672">KLRERAGGADLSTVNHYELLSDLVVVPKWPFAQLGKPRDDWIVENGHYAVFGENWPIKEGLTSLAELEGHQLYPADPSVGRRPALRFILRSMLVRYSHLLDALLAPPPTAPSTGASEWEQQTEWINILAQNVMAAANDMRPVQARGKKLMMRQQLELRNEETKAIHAQCDTLEAKMADMRAEIQRLPHASTGSSRKPVIFQGGGGDKILDEDDSRWAEEI</sequence>
<evidence type="ECO:0000256" key="2">
    <source>
        <dbReference type="ARBA" id="ARBA00009994"/>
    </source>
</evidence>
<keyword evidence="4 8" id="KW-0805">Transcription regulation</keyword>
<dbReference type="GeneID" id="63826956"/>
<dbReference type="GO" id="GO:0003712">
    <property type="term" value="F:transcription coregulator activity"/>
    <property type="evidence" value="ECO:0007669"/>
    <property type="project" value="InterPro"/>
</dbReference>
<dbReference type="Pfam" id="PF05983">
    <property type="entry name" value="Med7"/>
    <property type="match status" value="1"/>
</dbReference>
<evidence type="ECO:0000256" key="5">
    <source>
        <dbReference type="ARBA" id="ARBA00023159"/>
    </source>
</evidence>
<keyword evidence="5 8" id="KW-0010">Activator</keyword>
<protein>
    <recommendedName>
        <fullName evidence="3 8">Mediator of RNA polymerase II transcription subunit 7</fullName>
    </recommendedName>
</protein>
<dbReference type="EMBL" id="KV427660">
    <property type="protein sequence ID" value="KZT01728.1"/>
    <property type="molecule type" value="Genomic_DNA"/>
</dbReference>
<feature type="non-terminal residue" evidence="10">
    <location>
        <position position="1"/>
    </location>
</feature>
<accession>A0A165BVH2</accession>
<dbReference type="Proteomes" id="UP000076871">
    <property type="component" value="Unassembled WGS sequence"/>
</dbReference>
<dbReference type="GO" id="GO:0016592">
    <property type="term" value="C:mediator complex"/>
    <property type="evidence" value="ECO:0007669"/>
    <property type="project" value="InterPro"/>
</dbReference>
<comment type="subunit">
    <text evidence="8">Component of the Mediator complex.</text>
</comment>
<evidence type="ECO:0000256" key="8">
    <source>
        <dbReference type="RuleBase" id="RU364060"/>
    </source>
</evidence>